<keyword evidence="3" id="KW-1185">Reference proteome</keyword>
<feature type="transmembrane region" description="Helical" evidence="1">
    <location>
        <begin position="256"/>
        <end position="278"/>
    </location>
</feature>
<feature type="transmembrane region" description="Helical" evidence="1">
    <location>
        <begin position="71"/>
        <end position="91"/>
    </location>
</feature>
<dbReference type="Proteomes" id="UP001057753">
    <property type="component" value="Unassembled WGS sequence"/>
</dbReference>
<feature type="transmembrane region" description="Helical" evidence="1">
    <location>
        <begin position="488"/>
        <end position="507"/>
    </location>
</feature>
<keyword evidence="1" id="KW-0472">Membrane</keyword>
<comment type="caution">
    <text evidence="2">The sequence shown here is derived from an EMBL/GenBank/DDBJ whole genome shotgun (WGS) entry which is preliminary data.</text>
</comment>
<organism evidence="2 3">
    <name type="scientific">Salipaludibacillus agaradhaerens</name>
    <name type="common">Bacillus agaradhaerens</name>
    <dbReference type="NCBI Taxonomy" id="76935"/>
    <lineage>
        <taxon>Bacteria</taxon>
        <taxon>Bacillati</taxon>
        <taxon>Bacillota</taxon>
        <taxon>Bacilli</taxon>
        <taxon>Bacillales</taxon>
        <taxon>Bacillaceae</taxon>
    </lineage>
</organism>
<evidence type="ECO:0000313" key="3">
    <source>
        <dbReference type="Proteomes" id="UP001057753"/>
    </source>
</evidence>
<evidence type="ECO:0000313" key="2">
    <source>
        <dbReference type="EMBL" id="MCR6098285.1"/>
    </source>
</evidence>
<reference evidence="2" key="1">
    <citation type="submission" date="2020-06" db="EMBL/GenBank/DDBJ databases">
        <title>Insight into the genomes of haloalkaliphilic bacilli from Kenyan soda lakes.</title>
        <authorList>
            <person name="Mwirichia R."/>
            <person name="Villamizar G.C."/>
            <person name="Poehlein A."/>
            <person name="Mugweru J."/>
            <person name="Kipnyargis A."/>
            <person name="Kiplimo D."/>
            <person name="Orwa P."/>
            <person name="Daniel R."/>
        </authorList>
    </citation>
    <scope>NUCLEOTIDE SEQUENCE</scope>
    <source>
        <strain evidence="2">B1096_S55</strain>
    </source>
</reference>
<feature type="transmembrane region" description="Helical" evidence="1">
    <location>
        <begin position="439"/>
        <end position="459"/>
    </location>
</feature>
<proteinExistence type="predicted"/>
<keyword evidence="1" id="KW-1133">Transmembrane helix</keyword>
<feature type="transmembrane region" description="Helical" evidence="1">
    <location>
        <begin position="128"/>
        <end position="151"/>
    </location>
</feature>
<keyword evidence="1" id="KW-0812">Transmembrane</keyword>
<evidence type="ECO:0000256" key="1">
    <source>
        <dbReference type="SAM" id="Phobius"/>
    </source>
</evidence>
<dbReference type="AlphaFoldDB" id="A0A9Q4B526"/>
<feature type="transmembrane region" description="Helical" evidence="1">
    <location>
        <begin position="157"/>
        <end position="183"/>
    </location>
</feature>
<dbReference type="RefSeq" id="WP_257822641.1">
    <property type="nucleotide sequence ID" value="NZ_JABXYM010000001.1"/>
</dbReference>
<feature type="transmembrane region" description="Helical" evidence="1">
    <location>
        <begin position="42"/>
        <end position="65"/>
    </location>
</feature>
<feature type="transmembrane region" description="Helical" evidence="1">
    <location>
        <begin position="513"/>
        <end position="541"/>
    </location>
</feature>
<protein>
    <submittedName>
        <fullName evidence="2">Uncharacterized protein</fullName>
    </submittedName>
</protein>
<feature type="transmembrane region" description="Helical" evidence="1">
    <location>
        <begin position="195"/>
        <end position="216"/>
    </location>
</feature>
<name>A0A9Q4B526_SALAG</name>
<feature type="transmembrane region" description="Helical" evidence="1">
    <location>
        <begin position="325"/>
        <end position="353"/>
    </location>
</feature>
<feature type="transmembrane region" description="Helical" evidence="1">
    <location>
        <begin position="359"/>
        <end position="376"/>
    </location>
</feature>
<feature type="transmembrane region" description="Helical" evidence="1">
    <location>
        <begin position="413"/>
        <end position="433"/>
    </location>
</feature>
<accession>A0A9Q4B526</accession>
<sequence length="552" mass="63496">MTNNYYINLCLNIIKYNRRSQLRKIINDWNFKSLTIHKINKFILIFALGVLFLSFVISSYVAIFLLPDAPAIIWLELALIIILLSSIFRAFTFYSNKQYLFYLDTTKLLHQSKDFRIMQIYSKMISSTLLFTSVVGILIFLPFSFALFLFVNTYNLLYIFASIPIFIILNLCLTLLITMVVFLFSKFFHLSIIHLFSNIIYFSILCIVSFLSAYFISSLVFDTDFVNNIMNILLQWVSQSSININNLSNSVNIHPAIGYILIIIVNSLIFILLSWLFFKILYKFDLIPYFETNNSRSHSRNYDKLSNNKSAFLGKDLLYIRRLKVWFYGHVGKTIIGVLFFIGMAIPIAGFFINPNSPFFYLSLITLVTFAIFQIIGDAFRMVLSIDGEIKNAHLFLYQYDSIWEVVKQKLPIYLMFVVVSTLVIISTSIILFNPSLLLILSASLISLIFGSLSGIFQISTTGLYPKFNWEHIYEVGYSDKGYKINSLLNNGLIMIFTLIFGAALIINNQTAINTSIVIATFTLLIALIGATVFIVTVLYLKKVKIREVFIR</sequence>
<dbReference type="EMBL" id="JABXYM010000001">
    <property type="protein sequence ID" value="MCR6098285.1"/>
    <property type="molecule type" value="Genomic_DNA"/>
</dbReference>
<gene>
    <name evidence="2" type="ORF">HXA33_17255</name>
</gene>